<sequence length="213" mass="21394">MAASATDRLDGAGADSDAPEAGRVAAACGAVATLSALGGIALAVLLDPTFSWTTDALSDLGVREGSAFAFNWGLIAGGAAGVCYAAGLGRAGRPGRALLLALAMVAMAGVGVFDLTEPLHGPAAIGLYGLVTTMFAVDGWFRRRESTGRVALAFAPVHVGVWATFAAGWWPVTGLALPELPGALMLAAWVWVVGPAPVVEAVRSALGDPTDGH</sequence>
<keyword evidence="1" id="KW-1133">Transmembrane helix</keyword>
<reference evidence="2 3" key="1">
    <citation type="submission" date="2020-05" db="EMBL/GenBank/DDBJ databases">
        <title>Halorubrum RHB-C sp.nov., an extremely halophilic archaeon isolated from solar salt farm.</title>
        <authorList>
            <person name="Ho H."/>
            <person name="Danganan R.E."/>
            <person name="Dedeles G.R."/>
            <person name="Kim S.-G."/>
        </authorList>
    </citation>
    <scope>NUCLEOTIDE SEQUENCE [LARGE SCALE GENOMIC DNA]</scope>
    <source>
        <strain evidence="2 3">RHB-C</strain>
    </source>
</reference>
<feature type="transmembrane region" description="Helical" evidence="1">
    <location>
        <begin position="97"/>
        <end position="113"/>
    </location>
</feature>
<dbReference type="KEGG" id="hsai:HPS36_08810"/>
<evidence type="ECO:0000313" key="2">
    <source>
        <dbReference type="EMBL" id="QKG92952.1"/>
    </source>
</evidence>
<dbReference type="InterPro" id="IPR009339">
    <property type="entry name" value="DUF998"/>
</dbReference>
<feature type="transmembrane region" description="Helical" evidence="1">
    <location>
        <begin position="182"/>
        <end position="199"/>
    </location>
</feature>
<protein>
    <submittedName>
        <fullName evidence="2">DUF998 domain-containing protein</fullName>
    </submittedName>
</protein>
<dbReference type="Pfam" id="PF06197">
    <property type="entry name" value="DUF998"/>
    <property type="match status" value="1"/>
</dbReference>
<feature type="transmembrane region" description="Helical" evidence="1">
    <location>
        <begin position="150"/>
        <end position="170"/>
    </location>
</feature>
<keyword evidence="1" id="KW-0472">Membrane</keyword>
<dbReference type="EMBL" id="CP053941">
    <property type="protein sequence ID" value="QKG92952.1"/>
    <property type="molecule type" value="Genomic_DNA"/>
</dbReference>
<dbReference type="PANTHER" id="PTHR42241">
    <property type="entry name" value="HYPOTHETICAL MEMBRANE PROTEIN, CONSERVED, DUF998 FAMILY"/>
    <property type="match status" value="1"/>
</dbReference>
<dbReference type="Proteomes" id="UP000505020">
    <property type="component" value="Chromosome"/>
</dbReference>
<dbReference type="RefSeq" id="WP_173229860.1">
    <property type="nucleotide sequence ID" value="NZ_CP053941.1"/>
</dbReference>
<evidence type="ECO:0000256" key="1">
    <source>
        <dbReference type="SAM" id="Phobius"/>
    </source>
</evidence>
<name>A0A7D3Y0W0_9EURY</name>
<keyword evidence="3" id="KW-1185">Reference proteome</keyword>
<feature type="transmembrane region" description="Helical" evidence="1">
    <location>
        <begin position="119"/>
        <end position="138"/>
    </location>
</feature>
<accession>A0A7D3Y0W0</accession>
<feature type="transmembrane region" description="Helical" evidence="1">
    <location>
        <begin position="66"/>
        <end position="85"/>
    </location>
</feature>
<feature type="transmembrane region" description="Helical" evidence="1">
    <location>
        <begin position="24"/>
        <end position="46"/>
    </location>
</feature>
<proteinExistence type="predicted"/>
<evidence type="ECO:0000313" key="3">
    <source>
        <dbReference type="Proteomes" id="UP000505020"/>
    </source>
</evidence>
<dbReference type="GeneID" id="55595098"/>
<gene>
    <name evidence="2" type="ORF">HPS36_08810</name>
</gene>
<dbReference type="PANTHER" id="PTHR42241:SF2">
    <property type="entry name" value="HYPOTHETICAL MEMBRANE PROTEIN, CONSERVED, DUF998 FAMILY"/>
    <property type="match status" value="1"/>
</dbReference>
<keyword evidence="1" id="KW-0812">Transmembrane</keyword>
<organism evidence="2 3">
    <name type="scientific">Halorubrum salinarum</name>
    <dbReference type="NCBI Taxonomy" id="2739057"/>
    <lineage>
        <taxon>Archaea</taxon>
        <taxon>Methanobacteriati</taxon>
        <taxon>Methanobacteriota</taxon>
        <taxon>Stenosarchaea group</taxon>
        <taxon>Halobacteria</taxon>
        <taxon>Halobacteriales</taxon>
        <taxon>Haloferacaceae</taxon>
        <taxon>Halorubrum</taxon>
    </lineage>
</organism>
<dbReference type="AlphaFoldDB" id="A0A7D3Y0W0"/>